<dbReference type="RefSeq" id="WP_244803913.1">
    <property type="nucleotide sequence ID" value="NZ_JALIEA010000011.1"/>
</dbReference>
<evidence type="ECO:0000313" key="4">
    <source>
        <dbReference type="EMBL" id="MCJ7858214.1"/>
    </source>
</evidence>
<evidence type="ECO:0000313" key="5">
    <source>
        <dbReference type="Proteomes" id="UP001139207"/>
    </source>
</evidence>
<reference evidence="4" key="1">
    <citation type="submission" date="2022-04" db="EMBL/GenBank/DDBJ databases">
        <title>Corynebacterium kalidii LD5P10.</title>
        <authorList>
            <person name="Sun J.Q."/>
        </authorList>
    </citation>
    <scope>NUCLEOTIDE SEQUENCE</scope>
    <source>
        <strain evidence="4">LD5P10</strain>
    </source>
</reference>
<evidence type="ECO:0000256" key="1">
    <source>
        <dbReference type="ARBA" id="ARBA00009129"/>
    </source>
</evidence>
<organism evidence="4 5">
    <name type="scientific">Corynebacterium kalidii</name>
    <dbReference type="NCBI Taxonomy" id="2931982"/>
    <lineage>
        <taxon>Bacteria</taxon>
        <taxon>Bacillati</taxon>
        <taxon>Actinomycetota</taxon>
        <taxon>Actinomycetes</taxon>
        <taxon>Mycobacteriales</taxon>
        <taxon>Corynebacteriaceae</taxon>
        <taxon>Corynebacterium</taxon>
    </lineage>
</organism>
<dbReference type="Pfam" id="PF05532">
    <property type="entry name" value="CsbD"/>
    <property type="match status" value="1"/>
</dbReference>
<proteinExistence type="inferred from homology"/>
<feature type="region of interest" description="Disordered" evidence="2">
    <location>
        <begin position="1"/>
        <end position="65"/>
    </location>
</feature>
<dbReference type="Proteomes" id="UP001139207">
    <property type="component" value="Unassembled WGS sequence"/>
</dbReference>
<accession>A0A9X1WFR4</accession>
<dbReference type="EMBL" id="JALIEA010000011">
    <property type="protein sequence ID" value="MCJ7858214.1"/>
    <property type="molecule type" value="Genomic_DNA"/>
</dbReference>
<comment type="caution">
    <text evidence="4">The sequence shown here is derived from an EMBL/GenBank/DDBJ whole genome shotgun (WGS) entry which is preliminary data.</text>
</comment>
<feature type="compositionally biased region" description="Low complexity" evidence="2">
    <location>
        <begin position="11"/>
        <end position="25"/>
    </location>
</feature>
<dbReference type="AlphaFoldDB" id="A0A9X1WFR4"/>
<dbReference type="InterPro" id="IPR008462">
    <property type="entry name" value="CsbD"/>
</dbReference>
<comment type="similarity">
    <text evidence="1">Belongs to the UPF0337 (CsbD) family.</text>
</comment>
<dbReference type="Gene3D" id="1.10.1470.10">
    <property type="entry name" value="YjbJ"/>
    <property type="match status" value="1"/>
</dbReference>
<feature type="compositionally biased region" description="Basic and acidic residues" evidence="2">
    <location>
        <begin position="27"/>
        <end position="65"/>
    </location>
</feature>
<sequence>MGFDDKLKNTAQDAAGKAKEAAGNATDNDKLKGEGKADQAKSSVKDAAENAKDKIAEGIDKITGN</sequence>
<evidence type="ECO:0000259" key="3">
    <source>
        <dbReference type="Pfam" id="PF05532"/>
    </source>
</evidence>
<dbReference type="SUPFAM" id="SSF69047">
    <property type="entry name" value="Hypothetical protein YjbJ"/>
    <property type="match status" value="1"/>
</dbReference>
<name>A0A9X1WFR4_9CORY</name>
<evidence type="ECO:0000256" key="2">
    <source>
        <dbReference type="SAM" id="MobiDB-lite"/>
    </source>
</evidence>
<protein>
    <submittedName>
        <fullName evidence="4">CsbD family protein</fullName>
    </submittedName>
</protein>
<feature type="domain" description="CsbD-like" evidence="3">
    <location>
        <begin position="5"/>
        <end position="55"/>
    </location>
</feature>
<dbReference type="InterPro" id="IPR036629">
    <property type="entry name" value="YjbJ_sf"/>
</dbReference>
<keyword evidence="5" id="KW-1185">Reference proteome</keyword>
<gene>
    <name evidence="4" type="ORF">MUN33_05705</name>
</gene>